<dbReference type="AlphaFoldDB" id="A0A0G3HFY9"/>
<dbReference type="Gene3D" id="3.40.50.720">
    <property type="entry name" value="NAD(P)-binding Rossmann-like Domain"/>
    <property type="match status" value="1"/>
</dbReference>
<dbReference type="SUPFAM" id="SSF51735">
    <property type="entry name" value="NAD(P)-binding Rossmann-fold domains"/>
    <property type="match status" value="1"/>
</dbReference>
<evidence type="ECO:0000256" key="4">
    <source>
        <dbReference type="SAM" id="MobiDB-lite"/>
    </source>
</evidence>
<dbReference type="OrthoDB" id="658698at2"/>
<organism evidence="5 6">
    <name type="scientific">Corynebacterium uterequi</name>
    <dbReference type="NCBI Taxonomy" id="1072256"/>
    <lineage>
        <taxon>Bacteria</taxon>
        <taxon>Bacillati</taxon>
        <taxon>Actinomycetota</taxon>
        <taxon>Actinomycetes</taxon>
        <taxon>Mycobacteriales</taxon>
        <taxon>Corynebacteriaceae</taxon>
        <taxon>Corynebacterium</taxon>
    </lineage>
</organism>
<keyword evidence="6" id="KW-1185">Reference proteome</keyword>
<dbReference type="PRINTS" id="PR00080">
    <property type="entry name" value="SDRFAMILY"/>
</dbReference>
<evidence type="ECO:0000313" key="6">
    <source>
        <dbReference type="Proteomes" id="UP000035548"/>
    </source>
</evidence>
<feature type="region of interest" description="Disordered" evidence="4">
    <location>
        <begin position="1"/>
        <end position="20"/>
    </location>
</feature>
<dbReference type="RefSeq" id="WP_082121190.1">
    <property type="nucleotide sequence ID" value="NZ_CP011546.1"/>
</dbReference>
<evidence type="ECO:0000313" key="5">
    <source>
        <dbReference type="EMBL" id="AKK10077.1"/>
    </source>
</evidence>
<name>A0A0G3HFY9_9CORY</name>
<dbReference type="KEGG" id="cut:CUTER_00240"/>
<comment type="similarity">
    <text evidence="1 3">Belongs to the short-chain dehydrogenases/reductases (SDR) family.</text>
</comment>
<accession>A0A0G3HFY9</accession>
<dbReference type="NCBIfam" id="NF006123">
    <property type="entry name" value="PRK08267.1"/>
    <property type="match status" value="1"/>
</dbReference>
<dbReference type="PRINTS" id="PR00081">
    <property type="entry name" value="GDHRDH"/>
</dbReference>
<evidence type="ECO:0000256" key="3">
    <source>
        <dbReference type="RuleBase" id="RU000363"/>
    </source>
</evidence>
<protein>
    <submittedName>
        <fullName evidence="5">Short-chain alcohol dehydrogenase</fullName>
    </submittedName>
</protein>
<dbReference type="STRING" id="1072256.CUTER_00240"/>
<dbReference type="GO" id="GO:0016020">
    <property type="term" value="C:membrane"/>
    <property type="evidence" value="ECO:0007669"/>
    <property type="project" value="TreeGrafter"/>
</dbReference>
<keyword evidence="2" id="KW-0560">Oxidoreductase</keyword>
<reference evidence="5 6" key="1">
    <citation type="journal article" date="2015" name="Genome Announc.">
        <title>Virulence Factor Genes Detected in the Complete Genome Sequence of Corynebacterium uterequi DSM 45634, Isolated from the Uterus of a Maiden Mare.</title>
        <authorList>
            <person name="Ruckert C."/>
            <person name="Kriete M."/>
            <person name="Jaenicke S."/>
            <person name="Winkler A."/>
            <person name="Tauch A."/>
        </authorList>
    </citation>
    <scope>NUCLEOTIDE SEQUENCE [LARGE SCALE GENOMIC DNA]</scope>
    <source>
        <strain evidence="5 6">DSM 45634</strain>
    </source>
</reference>
<dbReference type="PATRIC" id="fig|1072256.5.peg.46"/>
<dbReference type="Pfam" id="PF00106">
    <property type="entry name" value="adh_short"/>
    <property type="match status" value="1"/>
</dbReference>
<dbReference type="InterPro" id="IPR036291">
    <property type="entry name" value="NAD(P)-bd_dom_sf"/>
</dbReference>
<dbReference type="PANTHER" id="PTHR44196">
    <property type="entry name" value="DEHYDROGENASE/REDUCTASE SDR FAMILY MEMBER 7B"/>
    <property type="match status" value="1"/>
</dbReference>
<evidence type="ECO:0000256" key="2">
    <source>
        <dbReference type="ARBA" id="ARBA00023002"/>
    </source>
</evidence>
<proteinExistence type="inferred from homology"/>
<reference evidence="6" key="2">
    <citation type="submission" date="2015-05" db="EMBL/GenBank/DDBJ databases">
        <title>Complete genome sequence of Corynebacterium uterequi DSM 45634, isolated from the uterus of a maiden mare.</title>
        <authorList>
            <person name="Ruckert C."/>
            <person name="Albersmeier A."/>
            <person name="Winkler A."/>
            <person name="Tauch A."/>
        </authorList>
    </citation>
    <scope>NUCLEOTIDE SEQUENCE [LARGE SCALE GENOMIC DNA]</scope>
    <source>
        <strain evidence="6">DSM 45634</strain>
    </source>
</reference>
<sequence>MTRRFSFPTLPAPRPAPGTQPGTIVVTGAAGGFGRAIAETFAAAGWHVGAFGIRTDKFAEWAPAYPTITTGQLDVTDADQWQTVLADFAAAHDGSIDVLVNNAGVLYAGDFITQGSYEADSRTVDVNLTGVLFGCRAAFPYLAAADGAHLINVCSAAAFYGTPDMAVYSATKYAVRGITEALEVEWAGHGIQVSDVMPLYSNTALIENHRTVGMKRLGTTTTPQDVADEIFAVVARGRRTPAKVHHPVGAKAALLFGSTHFSPGFLTRYINGLLTYQGKVRF</sequence>
<dbReference type="PANTHER" id="PTHR44196:SF1">
    <property type="entry name" value="DEHYDROGENASE_REDUCTASE SDR FAMILY MEMBER 7B"/>
    <property type="match status" value="1"/>
</dbReference>
<evidence type="ECO:0000256" key="1">
    <source>
        <dbReference type="ARBA" id="ARBA00006484"/>
    </source>
</evidence>
<dbReference type="GO" id="GO:0016491">
    <property type="term" value="F:oxidoreductase activity"/>
    <property type="evidence" value="ECO:0007669"/>
    <property type="project" value="UniProtKB-KW"/>
</dbReference>
<gene>
    <name evidence="5" type="ORF">CUTER_00240</name>
</gene>
<dbReference type="Proteomes" id="UP000035548">
    <property type="component" value="Chromosome"/>
</dbReference>
<dbReference type="EMBL" id="CP011546">
    <property type="protein sequence ID" value="AKK10077.1"/>
    <property type="molecule type" value="Genomic_DNA"/>
</dbReference>
<dbReference type="InterPro" id="IPR002347">
    <property type="entry name" value="SDR_fam"/>
</dbReference>